<proteinExistence type="predicted"/>
<dbReference type="EMBL" id="CP121252">
    <property type="protein sequence ID" value="WFP16755.1"/>
    <property type="molecule type" value="Genomic_DNA"/>
</dbReference>
<keyword evidence="2" id="KW-1185">Reference proteome</keyword>
<organism evidence="1 2">
    <name type="scientific">Citricoccus muralis</name>
    <dbReference type="NCBI Taxonomy" id="169134"/>
    <lineage>
        <taxon>Bacteria</taxon>
        <taxon>Bacillati</taxon>
        <taxon>Actinomycetota</taxon>
        <taxon>Actinomycetes</taxon>
        <taxon>Micrococcales</taxon>
        <taxon>Micrococcaceae</taxon>
        <taxon>Citricoccus</taxon>
    </lineage>
</organism>
<name>A0ABY8H6J7_9MICC</name>
<accession>A0ABY8H6J7</accession>
<dbReference type="RefSeq" id="WP_278157849.1">
    <property type="nucleotide sequence ID" value="NZ_CP121252.1"/>
</dbReference>
<dbReference type="Proteomes" id="UP001219037">
    <property type="component" value="Chromosome"/>
</dbReference>
<sequence>MTDASPDQAPGPIRFTFRGTEVFRPGAEMFPAYTVSDARIEDGVMIAVLRGVDPHPDGGIPPTRLTAGQSVSDARAGTFTLLHVSPQVGGLAPGTRPFATAIEFQPAPGFALAPGWDVD</sequence>
<gene>
    <name evidence="1" type="ORF">P8192_01100</name>
</gene>
<evidence type="ECO:0000313" key="2">
    <source>
        <dbReference type="Proteomes" id="UP001219037"/>
    </source>
</evidence>
<evidence type="ECO:0000313" key="1">
    <source>
        <dbReference type="EMBL" id="WFP16755.1"/>
    </source>
</evidence>
<protein>
    <submittedName>
        <fullName evidence="1">Uncharacterized protein</fullName>
    </submittedName>
</protein>
<reference evidence="1 2" key="1">
    <citation type="submission" date="2023-04" db="EMBL/GenBank/DDBJ databases">
        <title>Funneling lignin-derived compounds into biodiesel using alkali-halophilic Citricoccus sp. P2.</title>
        <authorList>
            <person name="Luo C.-B."/>
        </authorList>
    </citation>
    <scope>NUCLEOTIDE SEQUENCE [LARGE SCALE GENOMIC DNA]</scope>
    <source>
        <strain evidence="1 2">P2</strain>
    </source>
</reference>